<dbReference type="InterPro" id="IPR008983">
    <property type="entry name" value="Tumour_necrosis_fac-like_dom"/>
</dbReference>
<evidence type="ECO:0000256" key="2">
    <source>
        <dbReference type="ARBA" id="ARBA00022525"/>
    </source>
</evidence>
<keyword evidence="5" id="KW-0472">Membrane</keyword>
<feature type="domain" description="C1q" evidence="8">
    <location>
        <begin position="111"/>
        <end position="169"/>
    </location>
</feature>
<feature type="signal peptide" evidence="6">
    <location>
        <begin position="1"/>
        <end position="19"/>
    </location>
</feature>
<dbReference type="PRINTS" id="PR00007">
    <property type="entry name" value="COMPLEMNTC1Q"/>
</dbReference>
<evidence type="ECO:0000256" key="4">
    <source>
        <dbReference type="SAM" id="Coils"/>
    </source>
</evidence>
<comment type="subcellular location">
    <subcellularLocation>
        <location evidence="1">Secreted</location>
    </subcellularLocation>
</comment>
<evidence type="ECO:0000259" key="8">
    <source>
        <dbReference type="PROSITE" id="PS50871"/>
    </source>
</evidence>
<evidence type="ECO:0000313" key="10">
    <source>
        <dbReference type="Proteomes" id="UP001279410"/>
    </source>
</evidence>
<keyword evidence="3 6" id="KW-0732">Signal</keyword>
<organism evidence="9 10">
    <name type="scientific">Lates japonicus</name>
    <name type="common">Japanese lates</name>
    <dbReference type="NCBI Taxonomy" id="270547"/>
    <lineage>
        <taxon>Eukaryota</taxon>
        <taxon>Metazoa</taxon>
        <taxon>Chordata</taxon>
        <taxon>Craniata</taxon>
        <taxon>Vertebrata</taxon>
        <taxon>Euteleostomi</taxon>
        <taxon>Actinopterygii</taxon>
        <taxon>Neopterygii</taxon>
        <taxon>Teleostei</taxon>
        <taxon>Neoteleostei</taxon>
        <taxon>Acanthomorphata</taxon>
        <taxon>Carangaria</taxon>
        <taxon>Carangaria incertae sedis</taxon>
        <taxon>Centropomidae</taxon>
        <taxon>Lates</taxon>
    </lineage>
</organism>
<dbReference type="PANTHER" id="PTHR22923:SF102">
    <property type="entry name" value="CEREBELLIN 13-RELATED"/>
    <property type="match status" value="1"/>
</dbReference>
<gene>
    <name evidence="9" type="ORF">AKAME5_001921700</name>
</gene>
<dbReference type="SMART" id="SM00110">
    <property type="entry name" value="C1Q"/>
    <property type="match status" value="1"/>
</dbReference>
<keyword evidence="2" id="KW-0964">Secreted</keyword>
<dbReference type="PROSITE" id="PS50835">
    <property type="entry name" value="IG_LIKE"/>
    <property type="match status" value="1"/>
</dbReference>
<reference evidence="9" key="1">
    <citation type="submission" date="2022-08" db="EMBL/GenBank/DDBJ databases">
        <title>Genome sequencing of akame (Lates japonicus).</title>
        <authorList>
            <person name="Hashiguchi Y."/>
            <person name="Takahashi H."/>
        </authorList>
    </citation>
    <scope>NUCLEOTIDE SEQUENCE</scope>
    <source>
        <strain evidence="9">Kochi</strain>
    </source>
</reference>
<feature type="chain" id="PRO_5042139106" evidence="6">
    <location>
        <begin position="20"/>
        <end position="344"/>
    </location>
</feature>
<evidence type="ECO:0000256" key="6">
    <source>
        <dbReference type="SAM" id="SignalP"/>
    </source>
</evidence>
<keyword evidence="4" id="KW-0175">Coiled coil</keyword>
<evidence type="ECO:0000259" key="7">
    <source>
        <dbReference type="PROSITE" id="PS50835"/>
    </source>
</evidence>
<dbReference type="InterPro" id="IPR001073">
    <property type="entry name" value="C1q_dom"/>
</dbReference>
<dbReference type="EMBL" id="BRZM01000121">
    <property type="protein sequence ID" value="GLD67893.1"/>
    <property type="molecule type" value="Genomic_DNA"/>
</dbReference>
<keyword evidence="5" id="KW-0812">Transmembrane</keyword>
<feature type="domain" description="Ig-like" evidence="7">
    <location>
        <begin position="154"/>
        <end position="256"/>
    </location>
</feature>
<feature type="transmembrane region" description="Helical" evidence="5">
    <location>
        <begin position="265"/>
        <end position="291"/>
    </location>
</feature>
<feature type="coiled-coil region" evidence="4">
    <location>
        <begin position="59"/>
        <end position="110"/>
    </location>
</feature>
<accession>A0AAD3RGA8</accession>
<protein>
    <submittedName>
        <fullName evidence="9">Complement C1q tumor necrosis factor-related protein 3-like protein</fullName>
    </submittedName>
</protein>
<evidence type="ECO:0000256" key="5">
    <source>
        <dbReference type="SAM" id="Phobius"/>
    </source>
</evidence>
<keyword evidence="5" id="KW-1133">Transmembrane helix</keyword>
<dbReference type="SUPFAM" id="SSF48726">
    <property type="entry name" value="Immunoglobulin"/>
    <property type="match status" value="1"/>
</dbReference>
<dbReference type="InterPro" id="IPR050822">
    <property type="entry name" value="Cerebellin_Synaptic_Org"/>
</dbReference>
<dbReference type="AlphaFoldDB" id="A0AAD3RGA8"/>
<keyword evidence="10" id="KW-1185">Reference proteome</keyword>
<dbReference type="Gene3D" id="2.60.120.40">
    <property type="match status" value="1"/>
</dbReference>
<dbReference type="InterPro" id="IPR007110">
    <property type="entry name" value="Ig-like_dom"/>
</dbReference>
<dbReference type="InterPro" id="IPR036179">
    <property type="entry name" value="Ig-like_dom_sf"/>
</dbReference>
<evidence type="ECO:0000256" key="1">
    <source>
        <dbReference type="ARBA" id="ARBA00004613"/>
    </source>
</evidence>
<dbReference type="PROSITE" id="PS50871">
    <property type="entry name" value="C1Q"/>
    <property type="match status" value="1"/>
</dbReference>
<evidence type="ECO:0000256" key="3">
    <source>
        <dbReference type="ARBA" id="ARBA00022729"/>
    </source>
</evidence>
<proteinExistence type="predicted"/>
<comment type="caution">
    <text evidence="9">The sequence shown here is derived from an EMBL/GenBank/DDBJ whole genome shotgun (WGS) entry which is preliminary data.</text>
</comment>
<evidence type="ECO:0000313" key="9">
    <source>
        <dbReference type="EMBL" id="GLD67893.1"/>
    </source>
</evidence>
<dbReference type="PANTHER" id="PTHR22923">
    <property type="entry name" value="CEREBELLIN-RELATED"/>
    <property type="match status" value="1"/>
</dbReference>
<dbReference type="SUPFAM" id="SSF49842">
    <property type="entry name" value="TNF-like"/>
    <property type="match status" value="1"/>
</dbReference>
<name>A0AAD3RGA8_LATJO</name>
<sequence length="344" mass="38007">MKITVFLLLSLLVCSDSTAQTTPKTITEKQTEIQQPLPQDVHALLKELIASVAQQKVEITFLKIENQEQAAKLKELEKQETELEKQETELQRQKTEMEKQKTAINNLKEQFQVKQVAFSASLVAHGEVTLGPYSTFTTLVFKHVVTNIGKAYNPNTGVFTAPVKGAYHFEWYIGVHGSIAGKREVSCTSKGPNLTFTWKLNNKPLLSTPADNESPPAEHVSHPVTATITVEADQSGNLACEVRNEVSSGEASVHLRDCQAAEFQFPYVAAIIATASLLFLFALLVCFILLFKKPNSQDVNGGDSDAGGVVYADVKIQMGMKRELKHSAETVEYGQIRVHHQPNE</sequence>
<dbReference type="Proteomes" id="UP001279410">
    <property type="component" value="Unassembled WGS sequence"/>
</dbReference>
<dbReference type="Pfam" id="PF00386">
    <property type="entry name" value="C1q"/>
    <property type="match status" value="1"/>
</dbReference>
<dbReference type="GO" id="GO:0005576">
    <property type="term" value="C:extracellular region"/>
    <property type="evidence" value="ECO:0007669"/>
    <property type="project" value="UniProtKB-SubCell"/>
</dbReference>